<feature type="region of interest" description="Disordered" evidence="1">
    <location>
        <begin position="156"/>
        <end position="225"/>
    </location>
</feature>
<keyword evidence="3" id="KW-1185">Reference proteome</keyword>
<comment type="caution">
    <text evidence="2">The sequence shown here is derived from an EMBL/GenBank/DDBJ whole genome shotgun (WGS) entry which is preliminary data.</text>
</comment>
<evidence type="ECO:0000256" key="1">
    <source>
        <dbReference type="SAM" id="MobiDB-lite"/>
    </source>
</evidence>
<sequence length="257" mass="27025">MGRSPASVRALFATSIMAVSWTLPTTPLSRRTRTSSRVGVDLHDLARCEHPRLVELATGAVSPWPAGRGRAEGVRVAGELVQQPVGSPLGRHLGLLASGRLLEGRAHSVGHQPELTLLADRTVIREPDGPVGLVATPVVRDRLSRHLVPLMRSARRPWPAAGPSASGPVPTPGRGRFAGSAVGGSPCRTSSKGTGSSNISSSRAATGHRTPAPPPRTAYPRPVLNLIDPRSMAGTWWSSKFLDSDSHTRNTSGPNSA</sequence>
<dbReference type="AlphaFoldDB" id="A0A7W8B2G7"/>
<accession>A0A7W8B2G7</accession>
<evidence type="ECO:0000313" key="3">
    <source>
        <dbReference type="Proteomes" id="UP000549009"/>
    </source>
</evidence>
<evidence type="ECO:0000313" key="2">
    <source>
        <dbReference type="EMBL" id="MBB5107945.1"/>
    </source>
</evidence>
<dbReference type="EMBL" id="JACHJD010000016">
    <property type="protein sequence ID" value="MBB5107945.1"/>
    <property type="molecule type" value="Genomic_DNA"/>
</dbReference>
<feature type="compositionally biased region" description="Low complexity" evidence="1">
    <location>
        <begin position="189"/>
        <end position="210"/>
    </location>
</feature>
<name>A0A7W8B2G7_STRST</name>
<reference evidence="2 3" key="1">
    <citation type="submission" date="2020-08" db="EMBL/GenBank/DDBJ databases">
        <title>Genomic Encyclopedia of Type Strains, Phase III (KMG-III): the genomes of soil and plant-associated and newly described type strains.</title>
        <authorList>
            <person name="Whitman W."/>
        </authorList>
    </citation>
    <scope>NUCLEOTIDE SEQUENCE [LARGE SCALE GENOMIC DNA]</scope>
    <source>
        <strain evidence="2 3">CECT 3146</strain>
    </source>
</reference>
<gene>
    <name evidence="2" type="ORF">FHS40_007066</name>
</gene>
<proteinExistence type="predicted"/>
<feature type="compositionally biased region" description="Low complexity" evidence="1">
    <location>
        <begin position="156"/>
        <end position="168"/>
    </location>
</feature>
<protein>
    <submittedName>
        <fullName evidence="2">Uncharacterized protein</fullName>
    </submittedName>
</protein>
<dbReference type="Proteomes" id="UP000549009">
    <property type="component" value="Unassembled WGS sequence"/>
</dbReference>
<organism evidence="2 3">
    <name type="scientific">Streptomyces spectabilis</name>
    <dbReference type="NCBI Taxonomy" id="68270"/>
    <lineage>
        <taxon>Bacteria</taxon>
        <taxon>Bacillati</taxon>
        <taxon>Actinomycetota</taxon>
        <taxon>Actinomycetes</taxon>
        <taxon>Kitasatosporales</taxon>
        <taxon>Streptomycetaceae</taxon>
        <taxon>Streptomyces</taxon>
    </lineage>
</organism>